<feature type="transmembrane region" description="Helical" evidence="2">
    <location>
        <begin position="84"/>
        <end position="106"/>
    </location>
</feature>
<evidence type="ECO:0000256" key="1">
    <source>
        <dbReference type="SAM" id="MobiDB-lite"/>
    </source>
</evidence>
<feature type="region of interest" description="Disordered" evidence="1">
    <location>
        <begin position="17"/>
        <end position="36"/>
    </location>
</feature>
<protein>
    <recommendedName>
        <fullName evidence="5">Integral membrane protein</fullName>
    </recommendedName>
</protein>
<evidence type="ECO:0000313" key="4">
    <source>
        <dbReference type="Proteomes" id="UP000433071"/>
    </source>
</evidence>
<feature type="transmembrane region" description="Helical" evidence="2">
    <location>
        <begin position="195"/>
        <end position="213"/>
    </location>
</feature>
<name>A0A6I3LXB0_9MICO</name>
<feature type="compositionally biased region" description="Polar residues" evidence="1">
    <location>
        <begin position="22"/>
        <end position="34"/>
    </location>
</feature>
<keyword evidence="2" id="KW-0812">Transmembrane</keyword>
<proteinExistence type="predicted"/>
<feature type="transmembrane region" description="Helical" evidence="2">
    <location>
        <begin position="113"/>
        <end position="135"/>
    </location>
</feature>
<dbReference type="EMBL" id="WMLB01000006">
    <property type="protein sequence ID" value="MTH67190.1"/>
    <property type="molecule type" value="Genomic_DNA"/>
</dbReference>
<feature type="transmembrane region" description="Helical" evidence="2">
    <location>
        <begin position="141"/>
        <end position="165"/>
    </location>
</feature>
<evidence type="ECO:0000256" key="2">
    <source>
        <dbReference type="SAM" id="Phobius"/>
    </source>
</evidence>
<keyword evidence="2" id="KW-1133">Transmembrane helix</keyword>
<dbReference type="AlphaFoldDB" id="A0A6I3LXB0"/>
<evidence type="ECO:0000313" key="3">
    <source>
        <dbReference type="EMBL" id="MTH67190.1"/>
    </source>
</evidence>
<dbReference type="OrthoDB" id="5190356at2"/>
<feature type="transmembrane region" description="Helical" evidence="2">
    <location>
        <begin position="172"/>
        <end position="189"/>
    </location>
</feature>
<dbReference type="Proteomes" id="UP000433071">
    <property type="component" value="Unassembled WGS sequence"/>
</dbReference>
<keyword evidence="2" id="KW-0472">Membrane</keyword>
<organism evidence="3 4">
    <name type="scientific">Agromyces bracchium</name>
    <dbReference type="NCBI Taxonomy" id="88376"/>
    <lineage>
        <taxon>Bacteria</taxon>
        <taxon>Bacillati</taxon>
        <taxon>Actinomycetota</taxon>
        <taxon>Actinomycetes</taxon>
        <taxon>Micrococcales</taxon>
        <taxon>Microbacteriaceae</taxon>
        <taxon>Agromyces</taxon>
    </lineage>
</organism>
<sequence>MTPTSDPVLDARARAAEFAAGSTPTRESHPSTTRAYPRPGRLIGRVSARLAGIAAVTAGALSIVIGVLQFLFPQDEDPTIDPRTRVILAMFTISLWALAVLFVGLARYARSSWGAITAATGTVLLTIGTITSAVNGIDLEFFPAVAMVANAMWLVGAIALCVSLVRAKRVSLWLALPIPFLQVPLLFLSQVGGGVPAGAFLLILGGVLVTGRIEGRARRLAAH</sequence>
<reference evidence="3 4" key="1">
    <citation type="submission" date="2019-11" db="EMBL/GenBank/DDBJ databases">
        <title>Agromyces kandeliae sp. nov., isolated from mangrove soil.</title>
        <authorList>
            <person name="Wang R."/>
        </authorList>
    </citation>
    <scope>NUCLEOTIDE SEQUENCE [LARGE SCALE GENOMIC DNA]</scope>
    <source>
        <strain evidence="3 4">JCM 11433</strain>
    </source>
</reference>
<accession>A0A6I3LXB0</accession>
<dbReference type="RefSeq" id="WP_155050281.1">
    <property type="nucleotide sequence ID" value="NZ_BAAAIB010000006.1"/>
</dbReference>
<feature type="transmembrane region" description="Helical" evidence="2">
    <location>
        <begin position="50"/>
        <end position="72"/>
    </location>
</feature>
<gene>
    <name evidence="3" type="ORF">GJ743_02235</name>
</gene>
<keyword evidence="4" id="KW-1185">Reference proteome</keyword>
<comment type="caution">
    <text evidence="3">The sequence shown here is derived from an EMBL/GenBank/DDBJ whole genome shotgun (WGS) entry which is preliminary data.</text>
</comment>
<evidence type="ECO:0008006" key="5">
    <source>
        <dbReference type="Google" id="ProtNLM"/>
    </source>
</evidence>